<dbReference type="Proteomes" id="UP001183610">
    <property type="component" value="Unassembled WGS sequence"/>
</dbReference>
<keyword evidence="2" id="KW-1185">Reference proteome</keyword>
<comment type="caution">
    <text evidence="1">The sequence shown here is derived from an EMBL/GenBank/DDBJ whole genome shotgun (WGS) entry which is preliminary data.</text>
</comment>
<sequence length="54" mass="5960">MSSDHPVLLPSSAEWSAVARLVGGELRTVQSAAARWADDRRFVVPLLRWQIAAD</sequence>
<name>A0ABU2R7J2_9ACTN</name>
<protein>
    <submittedName>
        <fullName evidence="1">Uncharacterized protein</fullName>
    </submittedName>
</protein>
<gene>
    <name evidence="1" type="ORF">RM698_26890</name>
</gene>
<accession>A0ABU2R7J2</accession>
<evidence type="ECO:0000313" key="2">
    <source>
        <dbReference type="Proteomes" id="UP001183610"/>
    </source>
</evidence>
<proteinExistence type="predicted"/>
<evidence type="ECO:0000313" key="1">
    <source>
        <dbReference type="EMBL" id="MDT0412661.1"/>
    </source>
</evidence>
<organism evidence="1 2">
    <name type="scientific">Streptomyces evansiae</name>
    <dbReference type="NCBI Taxonomy" id="3075535"/>
    <lineage>
        <taxon>Bacteria</taxon>
        <taxon>Bacillati</taxon>
        <taxon>Actinomycetota</taxon>
        <taxon>Actinomycetes</taxon>
        <taxon>Kitasatosporales</taxon>
        <taxon>Streptomycetaceae</taxon>
        <taxon>Streptomyces</taxon>
    </lineage>
</organism>
<dbReference type="EMBL" id="JAVRET010000090">
    <property type="protein sequence ID" value="MDT0412661.1"/>
    <property type="molecule type" value="Genomic_DNA"/>
</dbReference>
<reference evidence="2" key="1">
    <citation type="submission" date="2023-07" db="EMBL/GenBank/DDBJ databases">
        <title>30 novel species of actinomycetes from the DSMZ collection.</title>
        <authorList>
            <person name="Nouioui I."/>
        </authorList>
    </citation>
    <scope>NUCLEOTIDE SEQUENCE [LARGE SCALE GENOMIC DNA]</scope>
    <source>
        <strain evidence="2">DSM 41979</strain>
    </source>
</reference>
<dbReference type="RefSeq" id="WP_158678522.1">
    <property type="nucleotide sequence ID" value="NZ_JAVRET010000090.1"/>
</dbReference>